<reference evidence="1 2" key="1">
    <citation type="submission" date="2017-08" db="EMBL/GenBank/DDBJ databases">
        <title>Infants hospitalized years apart are colonized by the same room-sourced microbial strains.</title>
        <authorList>
            <person name="Brooks B."/>
            <person name="Olm M.R."/>
            <person name="Firek B.A."/>
            <person name="Baker R."/>
            <person name="Thomas B.C."/>
            <person name="Morowitz M.J."/>
            <person name="Banfield J.F."/>
        </authorList>
    </citation>
    <scope>NUCLEOTIDE SEQUENCE [LARGE SCALE GENOMIC DNA]</scope>
    <source>
        <strain evidence="1">S2_005_002_R2_34</strain>
    </source>
</reference>
<evidence type="ECO:0000313" key="1">
    <source>
        <dbReference type="EMBL" id="PZQ49766.1"/>
    </source>
</evidence>
<dbReference type="AlphaFoldDB" id="A0A2W5N8F6"/>
<proteinExistence type="predicted"/>
<dbReference type="Proteomes" id="UP000249185">
    <property type="component" value="Unassembled WGS sequence"/>
</dbReference>
<dbReference type="InterPro" id="IPR021283">
    <property type="entry name" value="Phage_Wedge1"/>
</dbReference>
<protein>
    <recommendedName>
        <fullName evidence="3">DUF2612 domain-containing protein</fullName>
    </recommendedName>
</protein>
<dbReference type="Pfam" id="PF11041">
    <property type="entry name" value="Phage_Wedge1"/>
    <property type="match status" value="1"/>
</dbReference>
<evidence type="ECO:0008006" key="3">
    <source>
        <dbReference type="Google" id="ProtNLM"/>
    </source>
</evidence>
<evidence type="ECO:0000313" key="2">
    <source>
        <dbReference type="Proteomes" id="UP000249185"/>
    </source>
</evidence>
<dbReference type="EMBL" id="QFPW01000006">
    <property type="protein sequence ID" value="PZQ49766.1"/>
    <property type="molecule type" value="Genomic_DNA"/>
</dbReference>
<accession>A0A2W5N8F6</accession>
<comment type="caution">
    <text evidence="1">The sequence shown here is derived from an EMBL/GenBank/DDBJ whole genome shotgun (WGS) entry which is preliminary data.</text>
</comment>
<sequence>MSFCDTTDKLMYQYASSENLRRLIRSLTSEHCALWELMDALETRLDIDESLGVQLDLIGEIVGVPRPLNVQIDPDEAFGFDEVALGDPDHPTGVPPDYGWSGATRSDRGGRFVGVNGLLVGRMSDMDYRTLIRARIFANSATGTIEDVLLFLDFVLGSPGSTVSTGLGVVNLTVARAISSTERDIIEALIPLAAGVGLGTITQPA</sequence>
<organism evidence="1 2">
    <name type="scientific">Rhodovulum sulfidophilum</name>
    <name type="common">Rhodobacter sulfidophilus</name>
    <dbReference type="NCBI Taxonomy" id="35806"/>
    <lineage>
        <taxon>Bacteria</taxon>
        <taxon>Pseudomonadati</taxon>
        <taxon>Pseudomonadota</taxon>
        <taxon>Alphaproteobacteria</taxon>
        <taxon>Rhodobacterales</taxon>
        <taxon>Paracoccaceae</taxon>
        <taxon>Rhodovulum</taxon>
    </lineage>
</organism>
<gene>
    <name evidence="1" type="ORF">DI556_09860</name>
</gene>
<name>A0A2W5N8F6_RHOSU</name>